<evidence type="ECO:0000313" key="1">
    <source>
        <dbReference type="EMBL" id="SVA18869.1"/>
    </source>
</evidence>
<feature type="non-terminal residue" evidence="1">
    <location>
        <position position="1"/>
    </location>
</feature>
<protein>
    <submittedName>
        <fullName evidence="1">Uncharacterized protein</fullName>
    </submittedName>
</protein>
<name>A0A381TSR3_9ZZZZ</name>
<proteinExistence type="predicted"/>
<sequence length="64" mass="6638">GLDAALSDTSAVLAFMVDNEDTLIWYVTNAAAGGANTLLATEIELVGVIQGDVLSRAEMVTILI</sequence>
<organism evidence="1">
    <name type="scientific">marine metagenome</name>
    <dbReference type="NCBI Taxonomy" id="408172"/>
    <lineage>
        <taxon>unclassified sequences</taxon>
        <taxon>metagenomes</taxon>
        <taxon>ecological metagenomes</taxon>
    </lineage>
</organism>
<dbReference type="AlphaFoldDB" id="A0A381TSR3"/>
<reference evidence="1" key="1">
    <citation type="submission" date="2018-05" db="EMBL/GenBank/DDBJ databases">
        <authorList>
            <person name="Lanie J.A."/>
            <person name="Ng W.-L."/>
            <person name="Kazmierczak K.M."/>
            <person name="Andrzejewski T.M."/>
            <person name="Davidsen T.M."/>
            <person name="Wayne K.J."/>
            <person name="Tettelin H."/>
            <person name="Glass J.I."/>
            <person name="Rusch D."/>
            <person name="Podicherti R."/>
            <person name="Tsui H.-C.T."/>
            <person name="Winkler M.E."/>
        </authorList>
    </citation>
    <scope>NUCLEOTIDE SEQUENCE</scope>
</reference>
<accession>A0A381TSR3</accession>
<dbReference type="EMBL" id="UINC01005070">
    <property type="protein sequence ID" value="SVA18869.1"/>
    <property type="molecule type" value="Genomic_DNA"/>
</dbReference>
<gene>
    <name evidence="1" type="ORF">METZ01_LOCUS71723</name>
</gene>